<dbReference type="Proteomes" id="UP000291892">
    <property type="component" value="Unassembled WGS sequence"/>
</dbReference>
<evidence type="ECO:0000313" key="2">
    <source>
        <dbReference type="EMBL" id="TBF18912.1"/>
    </source>
</evidence>
<sequence length="314" mass="35449">MSSLAVISGTGALSEQVRKVAEETSLLYTEYFIKPLLPNLEEPWRTLYKSKKLSAGILGLHPFKFSEIEEQLRKDRIQSIYFCGDFPKSQYFRVLMQQKIFGRLIRLGDKKFNQFFDATNNGFADPIRYYLALVNLLDSLGIKPMFARDLFPSFVTQEGDAGRIHAPPAIVASLPNLLVTLGRHIDIISPQRVNLSQAAIVDSGVIVEVETTGTDQLIDSYGTKSLIKRRIPFLLKPPSVDFNPALDQPTIGPTTVTKCMRAKIAGIVVCAETTIVIDKKQTLQLLDQAEMFLYSIPFRQLAQVYRENFDHTWE</sequence>
<proteinExistence type="predicted"/>
<dbReference type="EMBL" id="SIKX01000001">
    <property type="protein sequence ID" value="TBF18912.1"/>
    <property type="molecule type" value="Genomic_DNA"/>
</dbReference>
<dbReference type="Gene3D" id="3.40.140.80">
    <property type="match status" value="1"/>
</dbReference>
<dbReference type="InterPro" id="IPR043167">
    <property type="entry name" value="LpxI_C_sf"/>
</dbReference>
<dbReference type="RefSeq" id="WP_130821917.1">
    <property type="nucleotide sequence ID" value="NZ_SIKX01000001.1"/>
</dbReference>
<dbReference type="PANTHER" id="PTHR39962">
    <property type="entry name" value="BLL4848 PROTEIN"/>
    <property type="match status" value="1"/>
</dbReference>
<dbReference type="Pfam" id="PF06230">
    <property type="entry name" value="LpxI_C"/>
    <property type="match status" value="1"/>
</dbReference>
<accession>A0AAE8QDM5</accession>
<evidence type="ECO:0000259" key="1">
    <source>
        <dbReference type="Pfam" id="PF06230"/>
    </source>
</evidence>
<reference evidence="2 3" key="1">
    <citation type="submission" date="2019-02" db="EMBL/GenBank/DDBJ databases">
        <title>The genomic architecture of introgression among sibling species of bacteria.</title>
        <authorList>
            <person name="Cavassim M.I.A."/>
            <person name="Moeskjaer S."/>
            <person name="Moslemi C."/>
            <person name="Fields B."/>
            <person name="Bachmann A."/>
            <person name="Vilhjalmsson B."/>
            <person name="Schierup M.H."/>
            <person name="Young J.P.W."/>
            <person name="Andersen S.U."/>
        </authorList>
    </citation>
    <scope>NUCLEOTIDE SEQUENCE [LARGE SCALE GENOMIC DNA]</scope>
    <source>
        <strain evidence="2 3">SM42</strain>
    </source>
</reference>
<dbReference type="InterPro" id="IPR053174">
    <property type="entry name" value="LpxI"/>
</dbReference>
<organism evidence="2 3">
    <name type="scientific">Rhizobium ruizarguesonis</name>
    <dbReference type="NCBI Taxonomy" id="2081791"/>
    <lineage>
        <taxon>Bacteria</taxon>
        <taxon>Pseudomonadati</taxon>
        <taxon>Pseudomonadota</taxon>
        <taxon>Alphaproteobacteria</taxon>
        <taxon>Hyphomicrobiales</taxon>
        <taxon>Rhizobiaceae</taxon>
        <taxon>Rhizobium/Agrobacterium group</taxon>
        <taxon>Rhizobium</taxon>
    </lineage>
</organism>
<comment type="caution">
    <text evidence="2">The sequence shown here is derived from an EMBL/GenBank/DDBJ whole genome shotgun (WGS) entry which is preliminary data.</text>
</comment>
<dbReference type="InterPro" id="IPR010415">
    <property type="entry name" value="LpxI_C"/>
</dbReference>
<evidence type="ECO:0000313" key="3">
    <source>
        <dbReference type="Proteomes" id="UP000291892"/>
    </source>
</evidence>
<dbReference type="AlphaFoldDB" id="A0AAE8QDM5"/>
<feature type="domain" description="LpxI C-terminal" evidence="1">
    <location>
        <begin position="192"/>
        <end position="293"/>
    </location>
</feature>
<gene>
    <name evidence="2" type="ORF">ELG94_11615</name>
</gene>
<name>A0AAE8QDM5_9HYPH</name>
<dbReference type="PANTHER" id="PTHR39962:SF1">
    <property type="entry name" value="LPXI FAMILY PROTEIN"/>
    <property type="match status" value="1"/>
</dbReference>
<protein>
    <submittedName>
        <fullName evidence="2">DUF1009 domain-containing protein</fullName>
    </submittedName>
</protein>